<reference evidence="5" key="1">
    <citation type="submission" date="2016-10" db="EMBL/GenBank/DDBJ databases">
        <authorList>
            <person name="de Groot N.N."/>
        </authorList>
    </citation>
    <scope>NUCLEOTIDE SEQUENCE [LARGE SCALE GENOMIC DNA]</scope>
    <source>
        <strain evidence="5">CGMCC 1.12397</strain>
    </source>
</reference>
<evidence type="ECO:0000313" key="4">
    <source>
        <dbReference type="EMBL" id="RDI70450.1"/>
    </source>
</evidence>
<name>A0A1H1AN42_9EURY</name>
<evidence type="ECO:0000313" key="6">
    <source>
        <dbReference type="Proteomes" id="UP000199289"/>
    </source>
</evidence>
<sequence>MTHVLVTGGAGFIGSHIVDELIDEGYDVTVVDNLTEQVHDSEPDYLNEEADYVWGDVRDRELMTELLEEADVLNHQASAVGVGQSMYEIEKYVEVNTLATARILDIIVNEEIDLEKVVVASSMSSYGEGAYRCPEEDEVRHPPLRGEEQMKDGQWEHLCSECGAELEPIPTPESKPRESTSVYAISKKDQEELTLSVCRAYDIPAVALRYFNIYGSRQSLNNPYTGVCAIFSSRIKNDNPPLIFEDGEQTRDFIHVSDVARANRLAMESEADDVAVNIGTGSPVSIREIAQTLIELYGKEDALEPEIANDFRQGDIRHCYADNDLAAEELGFEPEVDFEDGMRELVEWGRDAEAEDRFEEAHAELEEKGLVGED</sequence>
<proteinExistence type="inferred from homology"/>
<dbReference type="EMBL" id="FNKQ01000002">
    <property type="protein sequence ID" value="SDQ41099.1"/>
    <property type="molecule type" value="Genomic_DNA"/>
</dbReference>
<keyword evidence="7" id="KW-1185">Reference proteome</keyword>
<evidence type="ECO:0000259" key="3">
    <source>
        <dbReference type="Pfam" id="PF16363"/>
    </source>
</evidence>
<dbReference type="Pfam" id="PF01370">
    <property type="entry name" value="Epimerase"/>
    <property type="match status" value="1"/>
</dbReference>
<evidence type="ECO:0000259" key="2">
    <source>
        <dbReference type="Pfam" id="PF01370"/>
    </source>
</evidence>
<dbReference type="EMBL" id="QQST01000001">
    <property type="protein sequence ID" value="RDI70450.1"/>
    <property type="molecule type" value="Genomic_DNA"/>
</dbReference>
<accession>A0A1H1AN42</accession>
<dbReference type="InterPro" id="IPR036291">
    <property type="entry name" value="NAD(P)-bd_dom_sf"/>
</dbReference>
<dbReference type="AlphaFoldDB" id="A0A1H1AN42"/>
<dbReference type="Gene3D" id="3.40.50.720">
    <property type="entry name" value="NAD(P)-binding Rossmann-like Domain"/>
    <property type="match status" value="1"/>
</dbReference>
<dbReference type="SUPFAM" id="SSF51735">
    <property type="entry name" value="NAD(P)-binding Rossmann-fold domains"/>
    <property type="match status" value="1"/>
</dbReference>
<dbReference type="InterPro" id="IPR016040">
    <property type="entry name" value="NAD(P)-bd_dom"/>
</dbReference>
<evidence type="ECO:0000256" key="1">
    <source>
        <dbReference type="ARBA" id="ARBA00007637"/>
    </source>
</evidence>
<organism evidence="5 6">
    <name type="scientific">Halopelagius longus</name>
    <dbReference type="NCBI Taxonomy" id="1236180"/>
    <lineage>
        <taxon>Archaea</taxon>
        <taxon>Methanobacteriati</taxon>
        <taxon>Methanobacteriota</taxon>
        <taxon>Stenosarchaea group</taxon>
        <taxon>Halobacteria</taxon>
        <taxon>Halobacteriales</taxon>
        <taxon>Haloferacaceae</taxon>
    </lineage>
</organism>
<reference evidence="4 7" key="3">
    <citation type="submission" date="2018-07" db="EMBL/GenBank/DDBJ databases">
        <title>Genome sequence of extremly halophilic archaeon Halopelagius longus strain BC12-B1.</title>
        <authorList>
            <person name="Zhang X."/>
        </authorList>
    </citation>
    <scope>NUCLEOTIDE SEQUENCE [LARGE SCALE GENOMIC DNA]</scope>
    <source>
        <strain evidence="4 7">BC12-B1</strain>
    </source>
</reference>
<dbReference type="PANTHER" id="PTHR43000">
    <property type="entry name" value="DTDP-D-GLUCOSE 4,6-DEHYDRATASE-RELATED"/>
    <property type="match status" value="1"/>
</dbReference>
<protein>
    <submittedName>
        <fullName evidence="4">SDR family NAD(P)-dependent oxidoreductase</fullName>
    </submittedName>
    <submittedName>
        <fullName evidence="5">dTDP-L-rhamnose 4-epimerase</fullName>
    </submittedName>
</protein>
<dbReference type="PRINTS" id="PR01713">
    <property type="entry name" value="NUCEPIMERASE"/>
</dbReference>
<feature type="domain" description="NAD-dependent epimerase/dehydratase" evidence="2">
    <location>
        <begin position="4"/>
        <end position="143"/>
    </location>
</feature>
<dbReference type="Proteomes" id="UP000255421">
    <property type="component" value="Unassembled WGS sequence"/>
</dbReference>
<dbReference type="InterPro" id="IPR001509">
    <property type="entry name" value="Epimerase_deHydtase"/>
</dbReference>
<dbReference type="Pfam" id="PF16363">
    <property type="entry name" value="GDP_Man_Dehyd"/>
    <property type="match status" value="1"/>
</dbReference>
<dbReference type="OrthoDB" id="4907at2157"/>
<evidence type="ECO:0000313" key="7">
    <source>
        <dbReference type="Proteomes" id="UP000255421"/>
    </source>
</evidence>
<dbReference type="Proteomes" id="UP000199289">
    <property type="component" value="Unassembled WGS sequence"/>
</dbReference>
<feature type="domain" description="NAD(P)-binding" evidence="3">
    <location>
        <begin position="167"/>
        <end position="344"/>
    </location>
</feature>
<reference evidence="6" key="2">
    <citation type="submission" date="2016-10" db="EMBL/GenBank/DDBJ databases">
        <authorList>
            <person name="Varghese N."/>
            <person name="Submissions S."/>
        </authorList>
    </citation>
    <scope>NUCLEOTIDE SEQUENCE [LARGE SCALE GENOMIC DNA]</scope>
    <source>
        <strain evidence="6">CGMCC 1.12397</strain>
    </source>
</reference>
<comment type="similarity">
    <text evidence="1">Belongs to the NAD(P)-dependent epimerase/dehydratase family.</text>
</comment>
<evidence type="ECO:0000313" key="5">
    <source>
        <dbReference type="EMBL" id="SDQ41099.1"/>
    </source>
</evidence>
<dbReference type="RefSeq" id="WP_092535067.1">
    <property type="nucleotide sequence ID" value="NZ_FNKQ01000002.1"/>
</dbReference>
<gene>
    <name evidence="4" type="ORF">DWB78_01230</name>
    <name evidence="5" type="ORF">SAMN05216278_1416</name>
</gene>